<dbReference type="Proteomes" id="UP000800041">
    <property type="component" value="Unassembled WGS sequence"/>
</dbReference>
<keyword evidence="2" id="KW-1185">Reference proteome</keyword>
<dbReference type="AlphaFoldDB" id="A0A6G1GWB1"/>
<reference evidence="1" key="1">
    <citation type="journal article" date="2020" name="Stud. Mycol.">
        <title>101 Dothideomycetes genomes: a test case for predicting lifestyles and emergence of pathogens.</title>
        <authorList>
            <person name="Haridas S."/>
            <person name="Albert R."/>
            <person name="Binder M."/>
            <person name="Bloem J."/>
            <person name="Labutti K."/>
            <person name="Salamov A."/>
            <person name="Andreopoulos B."/>
            <person name="Baker S."/>
            <person name="Barry K."/>
            <person name="Bills G."/>
            <person name="Bluhm B."/>
            <person name="Cannon C."/>
            <person name="Castanera R."/>
            <person name="Culley D."/>
            <person name="Daum C."/>
            <person name="Ezra D."/>
            <person name="Gonzalez J."/>
            <person name="Henrissat B."/>
            <person name="Kuo A."/>
            <person name="Liang C."/>
            <person name="Lipzen A."/>
            <person name="Lutzoni F."/>
            <person name="Magnuson J."/>
            <person name="Mondo S."/>
            <person name="Nolan M."/>
            <person name="Ohm R."/>
            <person name="Pangilinan J."/>
            <person name="Park H.-J."/>
            <person name="Ramirez L."/>
            <person name="Alfaro M."/>
            <person name="Sun H."/>
            <person name="Tritt A."/>
            <person name="Yoshinaga Y."/>
            <person name="Zwiers L.-H."/>
            <person name="Turgeon B."/>
            <person name="Goodwin S."/>
            <person name="Spatafora J."/>
            <person name="Crous P."/>
            <person name="Grigoriev I."/>
        </authorList>
    </citation>
    <scope>NUCLEOTIDE SEQUENCE</scope>
    <source>
        <strain evidence="1">CBS 113979</strain>
    </source>
</reference>
<protein>
    <submittedName>
        <fullName evidence="1">Uncharacterized protein</fullName>
    </submittedName>
</protein>
<dbReference type="EMBL" id="ML977163">
    <property type="protein sequence ID" value="KAF1985243.1"/>
    <property type="molecule type" value="Genomic_DNA"/>
</dbReference>
<proteinExistence type="predicted"/>
<evidence type="ECO:0000313" key="2">
    <source>
        <dbReference type="Proteomes" id="UP000800041"/>
    </source>
</evidence>
<organism evidence="1 2">
    <name type="scientific">Aulographum hederae CBS 113979</name>
    <dbReference type="NCBI Taxonomy" id="1176131"/>
    <lineage>
        <taxon>Eukaryota</taxon>
        <taxon>Fungi</taxon>
        <taxon>Dikarya</taxon>
        <taxon>Ascomycota</taxon>
        <taxon>Pezizomycotina</taxon>
        <taxon>Dothideomycetes</taxon>
        <taxon>Pleosporomycetidae</taxon>
        <taxon>Aulographales</taxon>
        <taxon>Aulographaceae</taxon>
    </lineage>
</organism>
<gene>
    <name evidence="1" type="ORF">K402DRAFT_113320</name>
</gene>
<sequence>MISCPIFRYTVFDFVRDACNYCYLCPVRPISSLQMNGLVQDLFQALESGCQLLGIFVCRSEYRCPCAQPSKAPRFRCGCRKIMLCVAQQRRIQDVLACSSSGRNKPLDLLASLRGVAPGCRVGGAAGHVCKHETCDLASLLDLIMASSHEVVEAFQFHAVVVPRHPACEMLMATINHKPCRVIPRPCLAADADSITSSFSLSSSPAFLSPFP</sequence>
<accession>A0A6G1GWB1</accession>
<evidence type="ECO:0000313" key="1">
    <source>
        <dbReference type="EMBL" id="KAF1985243.1"/>
    </source>
</evidence>
<name>A0A6G1GWB1_9PEZI</name>